<dbReference type="Proteomes" id="UP000008311">
    <property type="component" value="Unassembled WGS sequence"/>
</dbReference>
<feature type="domain" description="KNOX1" evidence="4">
    <location>
        <begin position="37"/>
        <end position="80"/>
    </location>
</feature>
<dbReference type="AlphaFoldDB" id="B9SNF2"/>
<evidence type="ECO:0000313" key="6">
    <source>
        <dbReference type="Proteomes" id="UP000008311"/>
    </source>
</evidence>
<dbReference type="InterPro" id="IPR053363">
    <property type="entry name" value="Leaf_patterning_domain"/>
</dbReference>
<organism evidence="5 6">
    <name type="scientific">Ricinus communis</name>
    <name type="common">Castor bean</name>
    <dbReference type="NCBI Taxonomy" id="3988"/>
    <lineage>
        <taxon>Eukaryota</taxon>
        <taxon>Viridiplantae</taxon>
        <taxon>Streptophyta</taxon>
        <taxon>Embryophyta</taxon>
        <taxon>Tracheophyta</taxon>
        <taxon>Spermatophyta</taxon>
        <taxon>Magnoliopsida</taxon>
        <taxon>eudicotyledons</taxon>
        <taxon>Gunneridae</taxon>
        <taxon>Pentapetalae</taxon>
        <taxon>rosids</taxon>
        <taxon>fabids</taxon>
        <taxon>Malpighiales</taxon>
        <taxon>Euphorbiaceae</taxon>
        <taxon>Acalyphoideae</taxon>
        <taxon>Acalypheae</taxon>
        <taxon>Ricinus</taxon>
    </lineage>
</organism>
<dbReference type="PANTHER" id="PTHR48268">
    <property type="entry name" value="HOMEOBOX PROTEIN KNOTTED-1-LIKE 6 ISOFORM X1"/>
    <property type="match status" value="1"/>
</dbReference>
<evidence type="ECO:0000256" key="2">
    <source>
        <dbReference type="ARBA" id="ARBA00023242"/>
    </source>
</evidence>
<dbReference type="InParanoid" id="B9SNF2"/>
<comment type="subcellular location">
    <subcellularLocation>
        <location evidence="1">Nucleus</location>
    </subcellularLocation>
</comment>
<dbReference type="GO" id="GO:0003677">
    <property type="term" value="F:DNA binding"/>
    <property type="evidence" value="ECO:0007669"/>
    <property type="project" value="InterPro"/>
</dbReference>
<accession>B9SNF2</accession>
<evidence type="ECO:0000313" key="5">
    <source>
        <dbReference type="EMBL" id="EEF34830.1"/>
    </source>
</evidence>
<dbReference type="STRING" id="3988.B9SNF2"/>
<dbReference type="Pfam" id="PF03790">
    <property type="entry name" value="KNOX1"/>
    <property type="match status" value="1"/>
</dbReference>
<dbReference type="SMART" id="SM01255">
    <property type="entry name" value="KNOX1"/>
    <property type="match status" value="1"/>
</dbReference>
<evidence type="ECO:0000259" key="4">
    <source>
        <dbReference type="SMART" id="SM01255"/>
    </source>
</evidence>
<feature type="region of interest" description="Disordered" evidence="3">
    <location>
        <begin position="1"/>
        <end position="34"/>
    </location>
</feature>
<keyword evidence="2" id="KW-0539">Nucleus</keyword>
<dbReference type="eggNOG" id="KOG0773">
    <property type="taxonomic scope" value="Eukaryota"/>
</dbReference>
<name>B9SNF2_RICCO</name>
<dbReference type="GO" id="GO:0045893">
    <property type="term" value="P:positive regulation of DNA-templated transcription"/>
    <property type="evidence" value="ECO:0000318"/>
    <property type="project" value="GO_Central"/>
</dbReference>
<dbReference type="GO" id="GO:0005634">
    <property type="term" value="C:nucleus"/>
    <property type="evidence" value="ECO:0000318"/>
    <property type="project" value="GO_Central"/>
</dbReference>
<reference evidence="6" key="1">
    <citation type="journal article" date="2010" name="Nat. Biotechnol.">
        <title>Draft genome sequence of the oilseed species Ricinus communis.</title>
        <authorList>
            <person name="Chan A.P."/>
            <person name="Crabtree J."/>
            <person name="Zhao Q."/>
            <person name="Lorenzi H."/>
            <person name="Orvis J."/>
            <person name="Puiu D."/>
            <person name="Melake-Berhan A."/>
            <person name="Jones K.M."/>
            <person name="Redman J."/>
            <person name="Chen G."/>
            <person name="Cahoon E.B."/>
            <person name="Gedil M."/>
            <person name="Stanke M."/>
            <person name="Haas B.J."/>
            <person name="Wortman J.R."/>
            <person name="Fraser-Liggett C.M."/>
            <person name="Ravel J."/>
            <person name="Rabinowicz P.D."/>
        </authorList>
    </citation>
    <scope>NUCLEOTIDE SEQUENCE [LARGE SCALE GENOMIC DNA]</scope>
    <source>
        <strain evidence="6">cv. Hale</strain>
    </source>
</reference>
<gene>
    <name evidence="5" type="ORF">RCOM_1148450</name>
</gene>
<proteinExistence type="predicted"/>
<evidence type="ECO:0000256" key="3">
    <source>
        <dbReference type="SAM" id="MobiDB-lite"/>
    </source>
</evidence>
<protein>
    <recommendedName>
        <fullName evidence="4">KNOX1 domain-containing protein</fullName>
    </recommendedName>
</protein>
<sequence length="101" mass="11609">MEAEGEIVMEVKSTENEKDCKNGSSRAAKEEEEEEEKEIQKRILGHPLYSLLVETHIDCLKEAYCVALNKLKEAMEESLQETAKFIKAMYNQLAEINDKDQ</sequence>
<evidence type="ECO:0000256" key="1">
    <source>
        <dbReference type="ARBA" id="ARBA00004123"/>
    </source>
</evidence>
<dbReference type="InterPro" id="IPR005540">
    <property type="entry name" value="KNOX1"/>
</dbReference>
<feature type="compositionally biased region" description="Basic and acidic residues" evidence="3">
    <location>
        <begin position="12"/>
        <end position="21"/>
    </location>
</feature>
<dbReference type="EMBL" id="EQ974045">
    <property type="protein sequence ID" value="EEF34830.1"/>
    <property type="molecule type" value="Genomic_DNA"/>
</dbReference>
<dbReference type="PANTHER" id="PTHR48268:SF2">
    <property type="entry name" value="PROTEIN KNATM"/>
    <property type="match status" value="1"/>
</dbReference>
<keyword evidence="6" id="KW-1185">Reference proteome</keyword>